<gene>
    <name evidence="4" type="ORF">EHS25_007684</name>
</gene>
<protein>
    <submittedName>
        <fullName evidence="4">Uncharacterized protein</fullName>
    </submittedName>
</protein>
<dbReference type="STRING" id="1890683.A0A427YQJ2"/>
<dbReference type="PANTHER" id="PTHR10971">
    <property type="entry name" value="MRNA EXPORT FACTOR AND BUB3"/>
    <property type="match status" value="1"/>
</dbReference>
<organism evidence="4 5">
    <name type="scientific">Saitozyma podzolica</name>
    <dbReference type="NCBI Taxonomy" id="1890683"/>
    <lineage>
        <taxon>Eukaryota</taxon>
        <taxon>Fungi</taxon>
        <taxon>Dikarya</taxon>
        <taxon>Basidiomycota</taxon>
        <taxon>Agaricomycotina</taxon>
        <taxon>Tremellomycetes</taxon>
        <taxon>Tremellales</taxon>
        <taxon>Trimorphomycetaceae</taxon>
        <taxon>Saitozyma</taxon>
    </lineage>
</organism>
<dbReference type="OrthoDB" id="10262475at2759"/>
<comment type="caution">
    <text evidence="4">The sequence shown here is derived from an EMBL/GenBank/DDBJ whole genome shotgun (WGS) entry which is preliminary data.</text>
</comment>
<dbReference type="Gene3D" id="2.130.10.10">
    <property type="entry name" value="YVTN repeat-like/Quinoprotein amine dehydrogenase"/>
    <property type="match status" value="1"/>
</dbReference>
<dbReference type="SMART" id="SM00320">
    <property type="entry name" value="WD40"/>
    <property type="match status" value="4"/>
</dbReference>
<dbReference type="Proteomes" id="UP000279259">
    <property type="component" value="Unassembled WGS sequence"/>
</dbReference>
<dbReference type="EMBL" id="RSCD01000004">
    <property type="protein sequence ID" value="RSH93330.1"/>
    <property type="molecule type" value="Genomic_DNA"/>
</dbReference>
<evidence type="ECO:0000256" key="2">
    <source>
        <dbReference type="ARBA" id="ARBA00022737"/>
    </source>
</evidence>
<evidence type="ECO:0000256" key="3">
    <source>
        <dbReference type="PROSITE-ProRule" id="PRU00221"/>
    </source>
</evidence>
<dbReference type="Pfam" id="PF00400">
    <property type="entry name" value="WD40"/>
    <property type="match status" value="4"/>
</dbReference>
<dbReference type="AlphaFoldDB" id="A0A427YQJ2"/>
<dbReference type="SUPFAM" id="SSF50978">
    <property type="entry name" value="WD40 repeat-like"/>
    <property type="match status" value="1"/>
</dbReference>
<dbReference type="PROSITE" id="PS50082">
    <property type="entry name" value="WD_REPEATS_2"/>
    <property type="match status" value="4"/>
</dbReference>
<evidence type="ECO:0000313" key="5">
    <source>
        <dbReference type="Proteomes" id="UP000279259"/>
    </source>
</evidence>
<keyword evidence="5" id="KW-1185">Reference proteome</keyword>
<dbReference type="InterPro" id="IPR020472">
    <property type="entry name" value="WD40_PAC1"/>
</dbReference>
<keyword evidence="2" id="KW-0677">Repeat</keyword>
<dbReference type="InterPro" id="IPR036322">
    <property type="entry name" value="WD40_repeat_dom_sf"/>
</dbReference>
<sequence>MSGDLSLQPPTDGISSMAWSPDSNRLIVGSWDGNMYLYHMAAPPQPPARLSHPAAVLAVAFGSNPTIAFSGGLDKRVREWDLASGQCKVLGKHDDAISSIVWCAEYNVLITCSWDSTLKVWDPSAETGLALRSTHTLPSRAYILSYAPSSQNLVVSMAHRDVHVYNLPALATAVEGQVLEPAQKRESALKFLTRSLACMADGQGWASSSIEGRIAVEYFDPSPEVQASKYAFRAHRQTVDGADHVFPINAIAYHPIHNTFASGGSDGFISIWDHKSKKRMKAYPKYPTSVSALAFSPDGSKLAIGASYEHDNALSAEEQGRVMVLIKDTVMEDCRPKAKA</sequence>
<feature type="repeat" description="WD" evidence="3">
    <location>
        <begin position="241"/>
        <end position="282"/>
    </location>
</feature>
<feature type="repeat" description="WD" evidence="3">
    <location>
        <begin position="90"/>
        <end position="122"/>
    </location>
</feature>
<feature type="repeat" description="WD" evidence="3">
    <location>
        <begin position="49"/>
        <end position="90"/>
    </location>
</feature>
<dbReference type="PROSITE" id="PS50294">
    <property type="entry name" value="WD_REPEATS_REGION"/>
    <property type="match status" value="3"/>
</dbReference>
<evidence type="ECO:0000256" key="1">
    <source>
        <dbReference type="ARBA" id="ARBA00022574"/>
    </source>
</evidence>
<accession>A0A427YQJ2</accession>
<name>A0A427YQJ2_9TREE</name>
<dbReference type="InterPro" id="IPR015943">
    <property type="entry name" value="WD40/YVTN_repeat-like_dom_sf"/>
</dbReference>
<feature type="repeat" description="WD" evidence="3">
    <location>
        <begin position="7"/>
        <end position="40"/>
    </location>
</feature>
<dbReference type="InterPro" id="IPR001680">
    <property type="entry name" value="WD40_rpt"/>
</dbReference>
<evidence type="ECO:0000313" key="4">
    <source>
        <dbReference type="EMBL" id="RSH93330.1"/>
    </source>
</evidence>
<keyword evidence="1 3" id="KW-0853">WD repeat</keyword>
<reference evidence="4 5" key="1">
    <citation type="submission" date="2018-11" db="EMBL/GenBank/DDBJ databases">
        <title>Genome sequence of Saitozyma podzolica DSM 27192.</title>
        <authorList>
            <person name="Aliyu H."/>
            <person name="Gorte O."/>
            <person name="Ochsenreither K."/>
        </authorList>
    </citation>
    <scope>NUCLEOTIDE SEQUENCE [LARGE SCALE GENOMIC DNA]</scope>
    <source>
        <strain evidence="4 5">DSM 27192</strain>
    </source>
</reference>
<dbReference type="PRINTS" id="PR00320">
    <property type="entry name" value="GPROTEINBRPT"/>
</dbReference>
<proteinExistence type="predicted"/>